<keyword evidence="11" id="KW-1185">Reference proteome</keyword>
<dbReference type="InterPro" id="IPR000731">
    <property type="entry name" value="SSD"/>
</dbReference>
<dbReference type="Pfam" id="PF03176">
    <property type="entry name" value="MMPL"/>
    <property type="match status" value="2"/>
</dbReference>
<dbReference type="GO" id="GO:0005886">
    <property type="term" value="C:plasma membrane"/>
    <property type="evidence" value="ECO:0007669"/>
    <property type="project" value="UniProtKB-SubCell"/>
</dbReference>
<dbReference type="Proteomes" id="UP000247602">
    <property type="component" value="Unassembled WGS sequence"/>
</dbReference>
<dbReference type="Gene3D" id="1.20.1640.10">
    <property type="entry name" value="Multidrug efflux transporter AcrB transmembrane domain"/>
    <property type="match status" value="2"/>
</dbReference>
<keyword evidence="4 8" id="KW-0812">Transmembrane</keyword>
<feature type="transmembrane region" description="Helical" evidence="8">
    <location>
        <begin position="548"/>
        <end position="569"/>
    </location>
</feature>
<evidence type="ECO:0000256" key="1">
    <source>
        <dbReference type="ARBA" id="ARBA00004651"/>
    </source>
</evidence>
<comment type="similarity">
    <text evidence="2">Belongs to the resistance-nodulation-cell division (RND) (TC 2.A.6) family. MmpL subfamily.</text>
</comment>
<keyword evidence="3" id="KW-1003">Cell membrane</keyword>
<evidence type="ECO:0000256" key="8">
    <source>
        <dbReference type="SAM" id="Phobius"/>
    </source>
</evidence>
<feature type="transmembrane region" description="Helical" evidence="8">
    <location>
        <begin position="366"/>
        <end position="384"/>
    </location>
</feature>
<dbReference type="PANTHER" id="PTHR33406">
    <property type="entry name" value="MEMBRANE PROTEIN MJ1562-RELATED"/>
    <property type="match status" value="1"/>
</dbReference>
<feature type="transmembrane region" description="Helical" evidence="8">
    <location>
        <begin position="230"/>
        <end position="250"/>
    </location>
</feature>
<protein>
    <submittedName>
        <fullName evidence="10">MMPL family transporter</fullName>
    </submittedName>
</protein>
<comment type="subcellular location">
    <subcellularLocation>
        <location evidence="1">Cell membrane</location>
        <topology evidence="1">Multi-pass membrane protein</topology>
    </subcellularLocation>
</comment>
<dbReference type="PANTHER" id="PTHR33406:SF11">
    <property type="entry name" value="MEMBRANE PROTEIN SCO6666-RELATED"/>
    <property type="match status" value="1"/>
</dbReference>
<evidence type="ECO:0000256" key="3">
    <source>
        <dbReference type="ARBA" id="ARBA00022475"/>
    </source>
</evidence>
<dbReference type="OrthoDB" id="7051771at2"/>
<feature type="transmembrane region" description="Helical" evidence="8">
    <location>
        <begin position="271"/>
        <end position="297"/>
    </location>
</feature>
<name>A0A323VH54_9ACTN</name>
<dbReference type="SUPFAM" id="SSF82866">
    <property type="entry name" value="Multidrug efflux transporter AcrB transmembrane domain"/>
    <property type="match status" value="2"/>
</dbReference>
<evidence type="ECO:0000256" key="7">
    <source>
        <dbReference type="SAM" id="MobiDB-lite"/>
    </source>
</evidence>
<keyword evidence="5 8" id="KW-1133">Transmembrane helix</keyword>
<evidence type="ECO:0000313" key="11">
    <source>
        <dbReference type="Proteomes" id="UP000247602"/>
    </source>
</evidence>
<feature type="region of interest" description="Disordered" evidence="7">
    <location>
        <begin position="712"/>
        <end position="754"/>
    </location>
</feature>
<reference evidence="10 11" key="1">
    <citation type="submission" date="2018-06" db="EMBL/GenBank/DDBJ databases">
        <title>Draft genome sequence of Modestobacter versicolor CP153-2.</title>
        <authorList>
            <person name="Gundlapally S.R."/>
        </authorList>
    </citation>
    <scope>NUCLEOTIDE SEQUENCE [LARGE SCALE GENOMIC DNA]</scope>
    <source>
        <strain evidence="10 11">CP153-2</strain>
    </source>
</reference>
<feature type="transmembrane region" description="Helical" evidence="8">
    <location>
        <begin position="20"/>
        <end position="38"/>
    </location>
</feature>
<dbReference type="EMBL" id="QKNV01000009">
    <property type="protein sequence ID" value="PZA23240.1"/>
    <property type="molecule type" value="Genomic_DNA"/>
</dbReference>
<evidence type="ECO:0000256" key="4">
    <source>
        <dbReference type="ARBA" id="ARBA00022692"/>
    </source>
</evidence>
<evidence type="ECO:0000313" key="10">
    <source>
        <dbReference type="EMBL" id="PZA23240.1"/>
    </source>
</evidence>
<evidence type="ECO:0000259" key="9">
    <source>
        <dbReference type="PROSITE" id="PS50156"/>
    </source>
</evidence>
<evidence type="ECO:0000256" key="6">
    <source>
        <dbReference type="ARBA" id="ARBA00023136"/>
    </source>
</evidence>
<feature type="transmembrane region" description="Helical" evidence="8">
    <location>
        <begin position="637"/>
        <end position="654"/>
    </location>
</feature>
<feature type="transmembrane region" description="Helical" evidence="8">
    <location>
        <begin position="206"/>
        <end position="224"/>
    </location>
</feature>
<accession>A0A323VH54</accession>
<feature type="transmembrane region" description="Helical" evidence="8">
    <location>
        <begin position="522"/>
        <end position="541"/>
    </location>
</feature>
<evidence type="ECO:0000256" key="2">
    <source>
        <dbReference type="ARBA" id="ARBA00010157"/>
    </source>
</evidence>
<feature type="domain" description="SSD" evidence="9">
    <location>
        <begin position="524"/>
        <end position="688"/>
    </location>
</feature>
<feature type="transmembrane region" description="Helical" evidence="8">
    <location>
        <begin position="666"/>
        <end position="689"/>
    </location>
</feature>
<feature type="transmembrane region" description="Helical" evidence="8">
    <location>
        <begin position="303"/>
        <end position="328"/>
    </location>
</feature>
<dbReference type="InterPro" id="IPR050545">
    <property type="entry name" value="Mycobact_MmpL"/>
</dbReference>
<keyword evidence="6 8" id="KW-0472">Membrane</keyword>
<comment type="caution">
    <text evidence="10">The sequence shown here is derived from an EMBL/GenBank/DDBJ whole genome shotgun (WGS) entry which is preliminary data.</text>
</comment>
<dbReference type="InterPro" id="IPR004869">
    <property type="entry name" value="MMPL_dom"/>
</dbReference>
<gene>
    <name evidence="10" type="ORF">DMO24_00830</name>
</gene>
<dbReference type="AlphaFoldDB" id="A0A323VH54"/>
<feature type="domain" description="SSD" evidence="9">
    <location>
        <begin position="199"/>
        <end position="328"/>
    </location>
</feature>
<dbReference type="PROSITE" id="PS50156">
    <property type="entry name" value="SSD"/>
    <property type="match status" value="2"/>
</dbReference>
<sequence length="754" mass="76291">MAHLLHRLGSFSVRHRRLVIISWLIGIVALSAGAIGISKPFSDGFSVPGTESQDAIELIEARTPGADADAASGRVVFAAPEGQSLGSGAGRSAVEQAIGAIGQVPGVAEVSDPYTSEAVSTDGATAYADVDFAIPAGEIATEQTDGVAAAVQPAQDAGLRVEVGGDAAAAPAEAPIGEVLGIVVAALVLTITFGSVIAAGLPLLTAALGVAVGIMGALAATAFTDLDSNTTTLTLMLGLAVGIDYALLVLTRHRAQVRAGMDIGPSIAKAVATAGSAVVFAGTTVVIALVALLVTGIPLLQQMGLATAFTVAVAVAVNLTLVPALMAVMGRRAVRGKVFLETDSAAAAARPTLGARWIGLVVKRRIVAIVIPVVALGALAVPALDMELALPGDAALSPESTQRQAYDLLSEGFGPGFNGPLTVATVLPTGVGGEAAAAEVATQLGRVDGVAAVSPPQLNPEGDLALIQVVPTTGPTDPATTDLVRSIRDAAGGIESATGTEVLVTGQTAVEIDASQKMADALIPYLAVIVGLALLVLLLAFRSVLVPLTALAGFLLTIAATFGAVVSVFQNGHAAGLLGVDQTGPLASILPVVMIGVLFGLAMDYQIFLVSRMREEVRRGATPVDAVRDGFRHGARVVTAAALIMTAVFSGFMIPDDPIIKSVGFAFALGVLIDAFVVRMTLIPALMLLMGRRAWYLPRWLDRALPEVDLDGAAMDAGPSSEQPPREAVLAAAGSATAETSPETGGGSRDQARG</sequence>
<evidence type="ECO:0000256" key="5">
    <source>
        <dbReference type="ARBA" id="ARBA00022989"/>
    </source>
</evidence>
<organism evidence="10 11">
    <name type="scientific">Modestobacter versicolor</name>
    <dbReference type="NCBI Taxonomy" id="429133"/>
    <lineage>
        <taxon>Bacteria</taxon>
        <taxon>Bacillati</taxon>
        <taxon>Actinomycetota</taxon>
        <taxon>Actinomycetes</taxon>
        <taxon>Geodermatophilales</taxon>
        <taxon>Geodermatophilaceae</taxon>
        <taxon>Modestobacter</taxon>
    </lineage>
</organism>
<feature type="transmembrane region" description="Helical" evidence="8">
    <location>
        <begin position="179"/>
        <end position="199"/>
    </location>
</feature>
<feature type="transmembrane region" description="Helical" evidence="8">
    <location>
        <begin position="589"/>
        <end position="610"/>
    </location>
</feature>
<proteinExistence type="inferred from homology"/>